<gene>
    <name evidence="1" type="ORF">PSON_ATCC_30995.1.T0560189</name>
</gene>
<evidence type="ECO:0000313" key="1">
    <source>
        <dbReference type="EMBL" id="CAD8090785.1"/>
    </source>
</evidence>
<evidence type="ECO:0000313" key="2">
    <source>
        <dbReference type="Proteomes" id="UP000692954"/>
    </source>
</evidence>
<reference evidence="1" key="1">
    <citation type="submission" date="2021-01" db="EMBL/GenBank/DDBJ databases">
        <authorList>
            <consortium name="Genoscope - CEA"/>
            <person name="William W."/>
        </authorList>
    </citation>
    <scope>NUCLEOTIDE SEQUENCE</scope>
</reference>
<organism evidence="1 2">
    <name type="scientific">Paramecium sonneborni</name>
    <dbReference type="NCBI Taxonomy" id="65129"/>
    <lineage>
        <taxon>Eukaryota</taxon>
        <taxon>Sar</taxon>
        <taxon>Alveolata</taxon>
        <taxon>Ciliophora</taxon>
        <taxon>Intramacronucleata</taxon>
        <taxon>Oligohymenophorea</taxon>
        <taxon>Peniculida</taxon>
        <taxon>Parameciidae</taxon>
        <taxon>Paramecium</taxon>
    </lineage>
</organism>
<dbReference type="Proteomes" id="UP000692954">
    <property type="component" value="Unassembled WGS sequence"/>
</dbReference>
<keyword evidence="2" id="KW-1185">Reference proteome</keyword>
<dbReference type="EMBL" id="CAJJDN010000056">
    <property type="protein sequence ID" value="CAD8090785.1"/>
    <property type="molecule type" value="Genomic_DNA"/>
</dbReference>
<accession>A0A8S1NNV8</accession>
<name>A0A8S1NNV8_9CILI</name>
<comment type="caution">
    <text evidence="1">The sequence shown here is derived from an EMBL/GenBank/DDBJ whole genome shotgun (WGS) entry which is preliminary data.</text>
</comment>
<dbReference type="AlphaFoldDB" id="A0A8S1NNV8"/>
<protein>
    <submittedName>
        <fullName evidence="1">Uncharacterized protein</fullName>
    </submittedName>
</protein>
<proteinExistence type="predicted"/>
<sequence length="187" mass="22292">MIFIIKSKENMVEYLHFLEIFDSKKNSLEIALQMYYMQLDKELNIFQEIIGCLSQLIITCQIIDFVNQQNLLKHVMLKINKIIEIDTVNEFYQRQVFLIEKHSIHDSQMDQFVKAQISQQQEIRIQQSMMMIKIQNKGLKSQINNIYATNILCSRSMQILMFKKRSFIKTLKLGCESQNSIHDYKQK</sequence>